<sequence length="209" mass="23163">MPQALPADASTPRAAAKADRRQALLAAAERLFAEHGYEGVRLEDLGAACGISGPGIYRHFSGKSAVLGTLLVRVSQDLLDGGEQIEQEAERLDLPPEQVLARLTTFQTDFALDHRDIITVQWRERRHLDPPDAREVSRLQRTYIAVWARQLLRLHPHEDQATAVFRAQAAFGLINSTPHSVRRSHTDRAGRRRLLAELALAALVHPGTP</sequence>
<organism evidence="4 5">
    <name type="scientific">Micrococcus terreus</name>
    <dbReference type="NCBI Taxonomy" id="574650"/>
    <lineage>
        <taxon>Bacteria</taxon>
        <taxon>Bacillati</taxon>
        <taxon>Actinomycetota</taxon>
        <taxon>Actinomycetes</taxon>
        <taxon>Micrococcales</taxon>
        <taxon>Micrococcaceae</taxon>
        <taxon>Micrococcus</taxon>
    </lineage>
</organism>
<dbReference type="Pfam" id="PF17932">
    <property type="entry name" value="TetR_C_24"/>
    <property type="match status" value="1"/>
</dbReference>
<dbReference type="PANTHER" id="PTHR30055">
    <property type="entry name" value="HTH-TYPE TRANSCRIPTIONAL REGULATOR RUTR"/>
    <property type="match status" value="1"/>
</dbReference>
<dbReference type="PRINTS" id="PR00455">
    <property type="entry name" value="HTHTETR"/>
</dbReference>
<dbReference type="EMBL" id="FPCG01000002">
    <property type="protein sequence ID" value="SFV21519.1"/>
    <property type="molecule type" value="Genomic_DNA"/>
</dbReference>
<dbReference type="PANTHER" id="PTHR30055:SF237">
    <property type="entry name" value="TRANSCRIPTIONAL REPRESSOR MCE3R"/>
    <property type="match status" value="1"/>
</dbReference>
<evidence type="ECO:0000313" key="5">
    <source>
        <dbReference type="Proteomes" id="UP000198881"/>
    </source>
</evidence>
<dbReference type="AlphaFoldDB" id="A0A1I7MHZ7"/>
<dbReference type="InterPro" id="IPR009057">
    <property type="entry name" value="Homeodomain-like_sf"/>
</dbReference>
<gene>
    <name evidence="4" type="ORF">SAMN04487966_102397</name>
</gene>
<dbReference type="SUPFAM" id="SSF46689">
    <property type="entry name" value="Homeodomain-like"/>
    <property type="match status" value="1"/>
</dbReference>
<feature type="domain" description="HTH tetR-type" evidence="3">
    <location>
        <begin position="18"/>
        <end position="78"/>
    </location>
</feature>
<dbReference type="InterPro" id="IPR050109">
    <property type="entry name" value="HTH-type_TetR-like_transc_reg"/>
</dbReference>
<dbReference type="Pfam" id="PF00440">
    <property type="entry name" value="TetR_N"/>
    <property type="match status" value="1"/>
</dbReference>
<dbReference type="PROSITE" id="PS50977">
    <property type="entry name" value="HTH_TETR_2"/>
    <property type="match status" value="1"/>
</dbReference>
<dbReference type="RefSeq" id="WP_091695117.1">
    <property type="nucleotide sequence ID" value="NZ_FPCG01000002.1"/>
</dbReference>
<evidence type="ECO:0000259" key="3">
    <source>
        <dbReference type="PROSITE" id="PS50977"/>
    </source>
</evidence>
<reference evidence="4 5" key="1">
    <citation type="submission" date="2016-10" db="EMBL/GenBank/DDBJ databases">
        <authorList>
            <person name="de Groot N.N."/>
        </authorList>
    </citation>
    <scope>NUCLEOTIDE SEQUENCE [LARGE SCALE GENOMIC DNA]</scope>
    <source>
        <strain evidence="4 5">CGMCC 1.7054</strain>
    </source>
</reference>
<accession>A0A1I7MHZ7</accession>
<evidence type="ECO:0000256" key="1">
    <source>
        <dbReference type="ARBA" id="ARBA00023125"/>
    </source>
</evidence>
<name>A0A1I7MHZ7_9MICC</name>
<protein>
    <submittedName>
        <fullName evidence="4">Transcriptional regulator, TetR family</fullName>
    </submittedName>
</protein>
<dbReference type="InterPro" id="IPR041490">
    <property type="entry name" value="KstR2_TetR_C"/>
</dbReference>
<evidence type="ECO:0000313" key="4">
    <source>
        <dbReference type="EMBL" id="SFV21519.1"/>
    </source>
</evidence>
<keyword evidence="1 2" id="KW-0238">DNA-binding</keyword>
<dbReference type="InterPro" id="IPR001647">
    <property type="entry name" value="HTH_TetR"/>
</dbReference>
<dbReference type="Proteomes" id="UP000198881">
    <property type="component" value="Unassembled WGS sequence"/>
</dbReference>
<evidence type="ECO:0000256" key="2">
    <source>
        <dbReference type="PROSITE-ProRule" id="PRU00335"/>
    </source>
</evidence>
<dbReference type="GO" id="GO:0000976">
    <property type="term" value="F:transcription cis-regulatory region binding"/>
    <property type="evidence" value="ECO:0007669"/>
    <property type="project" value="TreeGrafter"/>
</dbReference>
<dbReference type="Gene3D" id="1.10.357.10">
    <property type="entry name" value="Tetracycline Repressor, domain 2"/>
    <property type="match status" value="1"/>
</dbReference>
<dbReference type="GO" id="GO:0003700">
    <property type="term" value="F:DNA-binding transcription factor activity"/>
    <property type="evidence" value="ECO:0007669"/>
    <property type="project" value="TreeGrafter"/>
</dbReference>
<proteinExistence type="predicted"/>
<feature type="DNA-binding region" description="H-T-H motif" evidence="2">
    <location>
        <begin position="41"/>
        <end position="60"/>
    </location>
</feature>
<dbReference type="STRING" id="574650.SAMN04487966_102397"/>
<dbReference type="Gene3D" id="1.10.10.60">
    <property type="entry name" value="Homeodomain-like"/>
    <property type="match status" value="1"/>
</dbReference>
<dbReference type="OrthoDB" id="9179041at2"/>
<keyword evidence="5" id="KW-1185">Reference proteome</keyword>